<dbReference type="PANTHER" id="PTHR22683">
    <property type="entry name" value="SPORULATION PROTEIN RELATED"/>
    <property type="match status" value="1"/>
</dbReference>
<dbReference type="InterPro" id="IPR002543">
    <property type="entry name" value="FtsK_dom"/>
</dbReference>
<evidence type="ECO:0000256" key="2">
    <source>
        <dbReference type="ARBA" id="ARBA00022840"/>
    </source>
</evidence>
<comment type="caution">
    <text evidence="5">The sequence shown here is derived from an EMBL/GenBank/DDBJ whole genome shotgun (WGS) entry which is preliminary data.</text>
</comment>
<keyword evidence="1 3" id="KW-0547">Nucleotide-binding</keyword>
<keyword evidence="6" id="KW-1185">Reference proteome</keyword>
<dbReference type="SUPFAM" id="SSF52540">
    <property type="entry name" value="P-loop containing nucleoside triphosphate hydrolases"/>
    <property type="match status" value="1"/>
</dbReference>
<dbReference type="Pfam" id="PF01580">
    <property type="entry name" value="FtsK_SpoIIIE"/>
    <property type="match status" value="1"/>
</dbReference>
<organism evidence="5 6">
    <name type="scientific">Streptomyces glaucosporus</name>
    <dbReference type="NCBI Taxonomy" id="284044"/>
    <lineage>
        <taxon>Bacteria</taxon>
        <taxon>Bacillati</taxon>
        <taxon>Actinomycetota</taxon>
        <taxon>Actinomycetes</taxon>
        <taxon>Kitasatosporales</taxon>
        <taxon>Streptomycetaceae</taxon>
        <taxon>Streptomyces</taxon>
    </lineage>
</organism>
<feature type="binding site" evidence="3">
    <location>
        <begin position="371"/>
        <end position="378"/>
    </location>
    <ligand>
        <name>ATP</name>
        <dbReference type="ChEBI" id="CHEBI:30616"/>
    </ligand>
</feature>
<protein>
    <recommendedName>
        <fullName evidence="4">FtsK domain-containing protein</fullName>
    </recommendedName>
</protein>
<dbReference type="RefSeq" id="WP_344629342.1">
    <property type="nucleotide sequence ID" value="NZ_BAAATJ010000002.1"/>
</dbReference>
<sequence>MTDATITPPAAVNGHAQPKVSLLKFDTDAERAAQAEERPTVEAVDRPDNPLADWLTVPDAPLLPVWARSWQSLTANATALGRLCAWHTGYHALRLPKYAFRLAYLATKGAWRGTRGLWPVLSAADRTAAVKALRAQLKDKPEDVDLAVRYALLHRERTLARRWRFGAAATAVALAAAGIAWADPLLQAAMAAAVLGPLALLGRGDDAQLLDHPTPPLKVDMSAAQVNDALRAVGLLKNTARGDEKPPTVHCVMGPVRDGRGWSVIFDLPRGGGKTAADVLAKRTAIAAELGVDEIQVILSRVRASGGGHAGRVSMWVADDDPYLLDGPPENNSPLLKLERFSIWEPIPFGRDARGTRINVPVMWQSLFFGGLPRRGKTFTQRLMTAAGLLDPFVRHYVADGKGGADWKPMRAVAHRLVMGAEDDAVEALKAMLKELLAEMERRFVLLRELPVSICPEGKLTPALVEKYNLPVIFVTIDELQEYFTAMDRDDREQVINDLCRIARRGPAAGFICNFASQRPDADSVPTKLREIITLRYCTQVVDQTSSDMVLGKGKAAQGADASVLSEEHKGTGVLVTGPASFVTVLADFIDGPAFAELCRRGRELRVQHQQLTGDAAGDVQAAADEAGFTVPAVVSDVLEVMQHTPRMHTVDLLARLANLDEDTYGDWDAERLAAELEAAGVTRDTKQVKINGVNRSGYQRRDIEAAVPAEILLDRRPVEGGPATDPAT</sequence>
<keyword evidence="2 3" id="KW-0067">ATP-binding</keyword>
<feature type="domain" description="FtsK" evidence="4">
    <location>
        <begin position="344"/>
        <end position="548"/>
    </location>
</feature>
<dbReference type="PROSITE" id="PS50901">
    <property type="entry name" value="FTSK"/>
    <property type="match status" value="1"/>
</dbReference>
<dbReference type="Gene3D" id="3.40.50.300">
    <property type="entry name" value="P-loop containing nucleotide triphosphate hydrolases"/>
    <property type="match status" value="1"/>
</dbReference>
<dbReference type="InterPro" id="IPR027417">
    <property type="entry name" value="P-loop_NTPase"/>
</dbReference>
<evidence type="ECO:0000259" key="4">
    <source>
        <dbReference type="PROSITE" id="PS50901"/>
    </source>
</evidence>
<proteinExistence type="predicted"/>
<dbReference type="InterPro" id="IPR050206">
    <property type="entry name" value="FtsK/SpoIIIE/SftA"/>
</dbReference>
<name>A0ABN3HSH2_9ACTN</name>
<dbReference type="EMBL" id="BAAATJ010000002">
    <property type="protein sequence ID" value="GAA2386983.1"/>
    <property type="molecule type" value="Genomic_DNA"/>
</dbReference>
<evidence type="ECO:0000313" key="5">
    <source>
        <dbReference type="EMBL" id="GAA2386983.1"/>
    </source>
</evidence>
<evidence type="ECO:0000256" key="1">
    <source>
        <dbReference type="ARBA" id="ARBA00022741"/>
    </source>
</evidence>
<dbReference type="Proteomes" id="UP001500058">
    <property type="component" value="Unassembled WGS sequence"/>
</dbReference>
<accession>A0ABN3HSH2</accession>
<reference evidence="5 6" key="1">
    <citation type="journal article" date="2019" name="Int. J. Syst. Evol. Microbiol.">
        <title>The Global Catalogue of Microorganisms (GCM) 10K type strain sequencing project: providing services to taxonomists for standard genome sequencing and annotation.</title>
        <authorList>
            <consortium name="The Broad Institute Genomics Platform"/>
            <consortium name="The Broad Institute Genome Sequencing Center for Infectious Disease"/>
            <person name="Wu L."/>
            <person name="Ma J."/>
        </authorList>
    </citation>
    <scope>NUCLEOTIDE SEQUENCE [LARGE SCALE GENOMIC DNA]</scope>
    <source>
        <strain evidence="5 6">JCM 6921</strain>
    </source>
</reference>
<evidence type="ECO:0000256" key="3">
    <source>
        <dbReference type="PROSITE-ProRule" id="PRU00289"/>
    </source>
</evidence>
<evidence type="ECO:0000313" key="6">
    <source>
        <dbReference type="Proteomes" id="UP001500058"/>
    </source>
</evidence>
<dbReference type="PANTHER" id="PTHR22683:SF41">
    <property type="entry name" value="DNA TRANSLOCASE FTSK"/>
    <property type="match status" value="1"/>
</dbReference>
<gene>
    <name evidence="5" type="ORF">GCM10010420_07350</name>
</gene>